<dbReference type="NCBIfam" id="NF003740">
    <property type="entry name" value="PRK05337.1"/>
    <property type="match status" value="1"/>
</dbReference>
<feature type="site" description="Important for catalytic activity" evidence="10">
    <location>
        <position position="182"/>
    </location>
</feature>
<comment type="similarity">
    <text evidence="10">Belongs to the glycosyl hydrolase 3 family. NagZ subfamily.</text>
</comment>
<feature type="binding site" evidence="10">
    <location>
        <position position="141"/>
    </location>
    <ligand>
        <name>substrate</name>
    </ligand>
</feature>
<evidence type="ECO:0000313" key="12">
    <source>
        <dbReference type="EMBL" id="WOH38821.1"/>
    </source>
</evidence>
<reference evidence="12 13" key="1">
    <citation type="submission" date="2023-09" db="EMBL/GenBank/DDBJ databases">
        <authorList>
            <person name="Qi X."/>
        </authorList>
    </citation>
    <scope>NUCLEOTIDE SEQUENCE [LARGE SCALE GENOMIC DNA]</scope>
    <source>
        <strain evidence="12 13">S1-1</strain>
    </source>
</reference>
<keyword evidence="4 10" id="KW-0378">Hydrolase</keyword>
<evidence type="ECO:0000256" key="9">
    <source>
        <dbReference type="ARBA" id="ARBA00023316"/>
    </source>
</evidence>
<evidence type="ECO:0000256" key="1">
    <source>
        <dbReference type="ARBA" id="ARBA00001231"/>
    </source>
</evidence>
<evidence type="ECO:0000256" key="2">
    <source>
        <dbReference type="ARBA" id="ARBA00022490"/>
    </source>
</evidence>
<feature type="domain" description="Glycoside hydrolase family 3 N-terminal" evidence="11">
    <location>
        <begin position="12"/>
        <end position="300"/>
    </location>
</feature>
<dbReference type="PROSITE" id="PS00775">
    <property type="entry name" value="GLYCOSYL_HYDROL_F3"/>
    <property type="match status" value="1"/>
</dbReference>
<dbReference type="GO" id="GO:0004563">
    <property type="term" value="F:beta-N-acetylhexosaminidase activity"/>
    <property type="evidence" value="ECO:0007669"/>
    <property type="project" value="UniProtKB-EC"/>
</dbReference>
<evidence type="ECO:0000256" key="8">
    <source>
        <dbReference type="ARBA" id="ARBA00023306"/>
    </source>
</evidence>
<keyword evidence="13" id="KW-1185">Reference proteome</keyword>
<keyword evidence="5 10" id="KW-0133">Cell shape</keyword>
<dbReference type="HAMAP" id="MF_00364">
    <property type="entry name" value="NagZ"/>
    <property type="match status" value="1"/>
</dbReference>
<keyword evidence="7 10" id="KW-0326">Glycosidase</keyword>
<evidence type="ECO:0000256" key="7">
    <source>
        <dbReference type="ARBA" id="ARBA00023295"/>
    </source>
</evidence>
<comment type="pathway">
    <text evidence="10">Cell wall biogenesis; peptidoglycan recycling.</text>
</comment>
<dbReference type="Pfam" id="PF00933">
    <property type="entry name" value="Glyco_hydro_3"/>
    <property type="match status" value="1"/>
</dbReference>
<gene>
    <name evidence="10 12" type="primary">nagZ</name>
    <name evidence="12" type="ORF">RI844_06270</name>
</gene>
<evidence type="ECO:0000259" key="11">
    <source>
        <dbReference type="Pfam" id="PF00933"/>
    </source>
</evidence>
<dbReference type="InterPro" id="IPR001764">
    <property type="entry name" value="Glyco_hydro_3_N"/>
</dbReference>
<comment type="catalytic activity">
    <reaction evidence="1 10">
        <text>Hydrolysis of terminal non-reducing N-acetyl-D-hexosamine residues in N-acetyl-beta-D-hexosaminides.</text>
        <dbReference type="EC" id="3.2.1.52"/>
    </reaction>
</comment>
<accession>A0ABZ0GSQ8</accession>
<keyword evidence="8 10" id="KW-0131">Cell cycle</keyword>
<dbReference type="InterPro" id="IPR017853">
    <property type="entry name" value="GH"/>
</dbReference>
<protein>
    <recommendedName>
        <fullName evidence="10">Beta-hexosaminidase</fullName>
        <ecNumber evidence="10">3.2.1.52</ecNumber>
    </recommendedName>
    <alternativeName>
        <fullName evidence="10">Beta-N-acetylhexosaminidase</fullName>
    </alternativeName>
    <alternativeName>
        <fullName evidence="10">N-acetyl-beta-glucosaminidase</fullName>
    </alternativeName>
</protein>
<comment type="subcellular location">
    <subcellularLocation>
        <location evidence="10">Cytoplasm</location>
    </subcellularLocation>
</comment>
<dbReference type="PANTHER" id="PTHR30480:SF13">
    <property type="entry name" value="BETA-HEXOSAMINIDASE"/>
    <property type="match status" value="1"/>
</dbReference>
<feature type="binding site" evidence="10">
    <location>
        <position position="61"/>
    </location>
    <ligand>
        <name>substrate</name>
    </ligand>
</feature>
<keyword evidence="3 10" id="KW-0132">Cell division</keyword>
<keyword evidence="2 10" id="KW-0963">Cytoplasm</keyword>
<feature type="active site" description="Nucleophile" evidence="10">
    <location>
        <position position="256"/>
    </location>
</feature>
<dbReference type="SUPFAM" id="SSF51445">
    <property type="entry name" value="(Trans)glycosidases"/>
    <property type="match status" value="1"/>
</dbReference>
<dbReference type="InterPro" id="IPR022956">
    <property type="entry name" value="Beta_hexosaminidase_bac"/>
</dbReference>
<keyword evidence="9 10" id="KW-0961">Cell wall biogenesis/degradation</keyword>
<dbReference type="InterPro" id="IPR019800">
    <property type="entry name" value="Glyco_hydro_3_AS"/>
</dbReference>
<dbReference type="EC" id="3.2.1.52" evidence="10"/>
<evidence type="ECO:0000256" key="10">
    <source>
        <dbReference type="HAMAP-Rule" id="MF_00364"/>
    </source>
</evidence>
<evidence type="ECO:0000256" key="3">
    <source>
        <dbReference type="ARBA" id="ARBA00022618"/>
    </source>
</evidence>
<feature type="binding site" evidence="10">
    <location>
        <begin position="171"/>
        <end position="172"/>
    </location>
    <ligand>
        <name>substrate</name>
    </ligand>
</feature>
<evidence type="ECO:0000256" key="5">
    <source>
        <dbReference type="ARBA" id="ARBA00022960"/>
    </source>
</evidence>
<dbReference type="InterPro" id="IPR036962">
    <property type="entry name" value="Glyco_hydro_3_N_sf"/>
</dbReference>
<dbReference type="RefSeq" id="WP_348397590.1">
    <property type="nucleotide sequence ID" value="NZ_CP136600.1"/>
</dbReference>
<dbReference type="Gene3D" id="3.20.20.300">
    <property type="entry name" value="Glycoside hydrolase, family 3, N-terminal domain"/>
    <property type="match status" value="1"/>
</dbReference>
<feature type="active site" description="Proton donor/acceptor" evidence="10">
    <location>
        <position position="184"/>
    </location>
</feature>
<evidence type="ECO:0000256" key="4">
    <source>
        <dbReference type="ARBA" id="ARBA00022801"/>
    </source>
</evidence>
<dbReference type="InterPro" id="IPR050226">
    <property type="entry name" value="NagZ_Beta-hexosaminidase"/>
</dbReference>
<comment type="function">
    <text evidence="10">Plays a role in peptidoglycan recycling by cleaving the terminal beta-1,4-linked N-acetylglucosamine (GlcNAc) from peptide-linked peptidoglycan fragments, giving rise to free GlcNAc, anhydro-N-acetylmuramic acid and anhydro-N-acetylmuramic acid-linked peptides.</text>
</comment>
<name>A0ABZ0GSQ8_9GAMM</name>
<evidence type="ECO:0000256" key="6">
    <source>
        <dbReference type="ARBA" id="ARBA00022984"/>
    </source>
</evidence>
<dbReference type="EMBL" id="CP136600">
    <property type="protein sequence ID" value="WOH38821.1"/>
    <property type="molecule type" value="Genomic_DNA"/>
</dbReference>
<evidence type="ECO:0000313" key="13">
    <source>
        <dbReference type="Proteomes" id="UP001301442"/>
    </source>
</evidence>
<dbReference type="Proteomes" id="UP001301442">
    <property type="component" value="Chromosome"/>
</dbReference>
<sequence length="341" mass="37532">MSSLMIDVQGAALTAEDREIIAHPKVGGLILFSRNFESIEQLIALNKSIKSVQRNLLIAVDHEGGRVQRFREGFSNIPAMGKIYQHASLNASNNEDVQPVASNIAFHLGYLMAAEVQGVGIDISFAPVLDIDDISDVIGDRGFHKDPEIVTILANAFMKGMKSAGMKTTGKHFPGHGSVKEDSHVAMPIDDRRKQDIFGQDMLVFKKLIQQNKIDALMPAHVIYPAVDALPVGFSPYWLQTILREQLGFQGVIFSDDLSMQGATSAGGYAERCEAAYEAGCDMLLVCNDRIGAIEAIDKANLPNRGASTVRVQSMLNKSNYNFEQLKHDPMWQKSQQHLFS</sequence>
<feature type="binding site" evidence="10">
    <location>
        <position position="69"/>
    </location>
    <ligand>
        <name>substrate</name>
    </ligand>
</feature>
<dbReference type="PANTHER" id="PTHR30480">
    <property type="entry name" value="BETA-HEXOSAMINIDASE-RELATED"/>
    <property type="match status" value="1"/>
</dbReference>
<keyword evidence="6 10" id="KW-0573">Peptidoglycan synthesis</keyword>
<organism evidence="12 13">
    <name type="scientific">Thalassotalea fonticola</name>
    <dbReference type="NCBI Taxonomy" id="3065649"/>
    <lineage>
        <taxon>Bacteria</taxon>
        <taxon>Pseudomonadati</taxon>
        <taxon>Pseudomonadota</taxon>
        <taxon>Gammaproteobacteria</taxon>
        <taxon>Alteromonadales</taxon>
        <taxon>Colwelliaceae</taxon>
        <taxon>Thalassotalea</taxon>
    </lineage>
</organism>
<proteinExistence type="inferred from homology"/>